<reference evidence="1 2" key="1">
    <citation type="journal article" date="2024" name="Plant J.">
        <title>Genome sequences and population genomics reveal climatic adaptation and genomic divergence between two closely related sweetgum species.</title>
        <authorList>
            <person name="Xu W.Q."/>
            <person name="Ren C.Q."/>
            <person name="Zhang X.Y."/>
            <person name="Comes H.P."/>
            <person name="Liu X.H."/>
            <person name="Li Y.G."/>
            <person name="Kettle C.J."/>
            <person name="Jalonen R."/>
            <person name="Gaisberger H."/>
            <person name="Ma Y.Z."/>
            <person name="Qiu Y.X."/>
        </authorList>
    </citation>
    <scope>NUCLEOTIDE SEQUENCE [LARGE SCALE GENOMIC DNA]</scope>
    <source>
        <strain evidence="1">Hangzhou</strain>
    </source>
</reference>
<dbReference type="AlphaFoldDB" id="A0AAP0X9H6"/>
<proteinExistence type="predicted"/>
<dbReference type="EMBL" id="JBBPBK010000001">
    <property type="protein sequence ID" value="KAK9291953.1"/>
    <property type="molecule type" value="Genomic_DNA"/>
</dbReference>
<evidence type="ECO:0000313" key="1">
    <source>
        <dbReference type="EMBL" id="KAK9291953.1"/>
    </source>
</evidence>
<evidence type="ECO:0000313" key="2">
    <source>
        <dbReference type="Proteomes" id="UP001415857"/>
    </source>
</evidence>
<accession>A0AAP0X9H6</accession>
<name>A0AAP0X9H6_LIQFO</name>
<comment type="caution">
    <text evidence="1">The sequence shown here is derived from an EMBL/GenBank/DDBJ whole genome shotgun (WGS) entry which is preliminary data.</text>
</comment>
<protein>
    <submittedName>
        <fullName evidence="1">Uncharacterized protein</fullName>
    </submittedName>
</protein>
<sequence length="130" mass="15588">MMQHLEPHQLWEKFQEHQPLPVHMEKDEKVRRFPVFSPGWKCIVKADNTQIKKLVKREWDRLMAEKDVDNVKNSTKKRRDARYIAKFFRRRKKKHAKKYKLMCTAVTKYMADVAGKQLEDTLKDQTNGGC</sequence>
<dbReference type="Proteomes" id="UP001415857">
    <property type="component" value="Unassembled WGS sequence"/>
</dbReference>
<organism evidence="1 2">
    <name type="scientific">Liquidambar formosana</name>
    <name type="common">Formosan gum</name>
    <dbReference type="NCBI Taxonomy" id="63359"/>
    <lineage>
        <taxon>Eukaryota</taxon>
        <taxon>Viridiplantae</taxon>
        <taxon>Streptophyta</taxon>
        <taxon>Embryophyta</taxon>
        <taxon>Tracheophyta</taxon>
        <taxon>Spermatophyta</taxon>
        <taxon>Magnoliopsida</taxon>
        <taxon>eudicotyledons</taxon>
        <taxon>Gunneridae</taxon>
        <taxon>Pentapetalae</taxon>
        <taxon>Saxifragales</taxon>
        <taxon>Altingiaceae</taxon>
        <taxon>Liquidambar</taxon>
    </lineage>
</organism>
<keyword evidence="2" id="KW-1185">Reference proteome</keyword>
<gene>
    <name evidence="1" type="ORF">L1049_019905</name>
</gene>